<dbReference type="Proteomes" id="UP000009062">
    <property type="component" value="Chromosome"/>
</dbReference>
<feature type="transmembrane region" description="Helical" evidence="1">
    <location>
        <begin position="69"/>
        <end position="85"/>
    </location>
</feature>
<dbReference type="STRING" id="698757.Pogu_2253"/>
<sequence length="127" mass="13532">MSLYFGGLGGAVADMRLMLLIVSIFLMAVFVTYRLVNEKAALAVAALMGYIVLPLILELSYDVNVETPLFYAAIALFVPTAYFGLRGDNFDRQATLTAGLLITAYIALLTASYLFGLAPPGVNAKGG</sequence>
<keyword evidence="1" id="KW-0472">Membrane</keyword>
<feature type="transmembrane region" description="Helical" evidence="1">
    <location>
        <begin position="15"/>
        <end position="33"/>
    </location>
</feature>
<accession>H6QD12</accession>
<dbReference type="KEGG" id="pog:Pogu_2253"/>
<dbReference type="AlphaFoldDB" id="H6QD12"/>
<keyword evidence="1" id="KW-1133">Transmembrane helix</keyword>
<dbReference type="HOGENOM" id="CLU_1965656_0_0_2"/>
<evidence type="ECO:0000313" key="3">
    <source>
        <dbReference type="Proteomes" id="UP000009062"/>
    </source>
</evidence>
<evidence type="ECO:0000313" key="2">
    <source>
        <dbReference type="EMBL" id="AFA40280.1"/>
    </source>
</evidence>
<feature type="transmembrane region" description="Helical" evidence="1">
    <location>
        <begin position="97"/>
        <end position="118"/>
    </location>
</feature>
<name>H6QD12_PYROT</name>
<feature type="transmembrane region" description="Helical" evidence="1">
    <location>
        <begin position="40"/>
        <end position="57"/>
    </location>
</feature>
<evidence type="ECO:0000256" key="1">
    <source>
        <dbReference type="SAM" id="Phobius"/>
    </source>
</evidence>
<proteinExistence type="predicted"/>
<dbReference type="EMBL" id="CP003316">
    <property type="protein sequence ID" value="AFA40280.1"/>
    <property type="molecule type" value="Genomic_DNA"/>
</dbReference>
<reference evidence="2 3" key="1">
    <citation type="journal article" date="2012" name="Stand. Genomic Sci.">
        <title>Complete genome sequence of Pyrobaculum oguniense.</title>
        <authorList>
            <person name="Bernick D.L."/>
            <person name="Karplus K."/>
            <person name="Lui L.M."/>
            <person name="Coker J.K."/>
            <person name="Murphy J.N."/>
            <person name="Chan P.P."/>
            <person name="Cozen A.E."/>
            <person name="Lowe T.M."/>
        </authorList>
    </citation>
    <scope>NUCLEOTIDE SEQUENCE [LARGE SCALE GENOMIC DNA]</scope>
    <source>
        <strain evidence="2 3">TE7</strain>
    </source>
</reference>
<protein>
    <submittedName>
        <fullName evidence="2">Uncharacterized protein</fullName>
    </submittedName>
</protein>
<keyword evidence="1" id="KW-0812">Transmembrane</keyword>
<gene>
    <name evidence="2" type="ordered locus">Pogu_2253</name>
</gene>
<organism evidence="2 3">
    <name type="scientific">Pyrobaculum oguniense (strain DSM 13380 / JCM 10595 / TE7)</name>
    <dbReference type="NCBI Taxonomy" id="698757"/>
    <lineage>
        <taxon>Archaea</taxon>
        <taxon>Thermoproteota</taxon>
        <taxon>Thermoprotei</taxon>
        <taxon>Thermoproteales</taxon>
        <taxon>Thermoproteaceae</taxon>
        <taxon>Pyrobaculum</taxon>
    </lineage>
</organism>
<keyword evidence="3" id="KW-1185">Reference proteome</keyword>